<evidence type="ECO:0000313" key="24">
    <source>
        <dbReference type="Proteomes" id="UP001652660"/>
    </source>
</evidence>
<evidence type="ECO:0000259" key="22">
    <source>
        <dbReference type="PROSITE" id="PS50878"/>
    </source>
</evidence>
<accession>A0A6P6S9L3</accession>
<evidence type="ECO:0000256" key="5">
    <source>
        <dbReference type="ARBA" id="ARBA00022722"/>
    </source>
</evidence>
<dbReference type="Gene3D" id="3.10.10.10">
    <property type="entry name" value="HIV Type 1 Reverse Transcriptase, subunit A, domain 1"/>
    <property type="match status" value="1"/>
</dbReference>
<dbReference type="Pfam" id="PF19259">
    <property type="entry name" value="Ty3_capsid"/>
    <property type="match status" value="1"/>
</dbReference>
<dbReference type="Gene3D" id="1.10.340.70">
    <property type="match status" value="1"/>
</dbReference>
<dbReference type="PANTHER" id="PTHR37984:SF5">
    <property type="entry name" value="PROTEIN NYNRIN-LIKE"/>
    <property type="match status" value="1"/>
</dbReference>
<evidence type="ECO:0000256" key="14">
    <source>
        <dbReference type="ARBA" id="ARBA00023015"/>
    </source>
</evidence>
<dbReference type="Gene3D" id="3.30.70.270">
    <property type="match status" value="2"/>
</dbReference>
<dbReference type="InterPro" id="IPR001584">
    <property type="entry name" value="Integrase_cat-core"/>
</dbReference>
<dbReference type="InterPro" id="IPR016197">
    <property type="entry name" value="Chromo-like_dom_sf"/>
</dbReference>
<evidence type="ECO:0000256" key="20">
    <source>
        <dbReference type="SAM" id="Coils"/>
    </source>
</evidence>
<keyword evidence="24" id="KW-1185">Reference proteome</keyword>
<evidence type="ECO:0000256" key="19">
    <source>
        <dbReference type="ARBA" id="ARBA00023268"/>
    </source>
</evidence>
<dbReference type="InterPro" id="IPR056924">
    <property type="entry name" value="SH3_Tf2-1"/>
</dbReference>
<dbReference type="Pfam" id="PF24626">
    <property type="entry name" value="SH3_Tf2-1"/>
    <property type="match status" value="1"/>
</dbReference>
<dbReference type="CDD" id="cd00303">
    <property type="entry name" value="retropepsin_like"/>
    <property type="match status" value="1"/>
</dbReference>
<dbReference type="PRINTS" id="PR00404">
    <property type="entry name" value="MADSDOMAIN"/>
</dbReference>
<dbReference type="PROSITE" id="PS50994">
    <property type="entry name" value="INTEGRASE"/>
    <property type="match status" value="1"/>
</dbReference>
<dbReference type="SUPFAM" id="SSF56672">
    <property type="entry name" value="DNA/RNA polymerases"/>
    <property type="match status" value="1"/>
</dbReference>
<dbReference type="InterPro" id="IPR021109">
    <property type="entry name" value="Peptidase_aspartic_dom_sf"/>
</dbReference>
<feature type="domain" description="Integrase catalytic" evidence="23">
    <location>
        <begin position="1183"/>
        <end position="1345"/>
    </location>
</feature>
<keyword evidence="20" id="KW-0175">Coiled coil</keyword>
<dbReference type="InterPro" id="IPR023780">
    <property type="entry name" value="Chromo_domain"/>
</dbReference>
<dbReference type="InterPro" id="IPR045358">
    <property type="entry name" value="Ty3_capsid"/>
</dbReference>
<dbReference type="GO" id="GO:0000978">
    <property type="term" value="F:RNA polymerase II cis-regulatory region sequence-specific DNA binding"/>
    <property type="evidence" value="ECO:0007669"/>
    <property type="project" value="TreeGrafter"/>
</dbReference>
<keyword evidence="9" id="KW-0378">Hydrolase</keyword>
<dbReference type="PANTHER" id="PTHR37984">
    <property type="entry name" value="PROTEIN CBG26694"/>
    <property type="match status" value="1"/>
</dbReference>
<dbReference type="Pfam" id="PF17921">
    <property type="entry name" value="Integrase_H2C2"/>
    <property type="match status" value="1"/>
</dbReference>
<dbReference type="GO" id="GO:0046983">
    <property type="term" value="F:protein dimerization activity"/>
    <property type="evidence" value="ECO:0007669"/>
    <property type="project" value="InterPro"/>
</dbReference>
<dbReference type="GO" id="GO:0000981">
    <property type="term" value="F:DNA-binding transcription factor activity, RNA polymerase II-specific"/>
    <property type="evidence" value="ECO:0007669"/>
    <property type="project" value="TreeGrafter"/>
</dbReference>
<gene>
    <name evidence="25" type="primary">LOC113689220</name>
</gene>
<evidence type="ECO:0000256" key="3">
    <source>
        <dbReference type="ARBA" id="ARBA00022679"/>
    </source>
</evidence>
<dbReference type="InterPro" id="IPR036879">
    <property type="entry name" value="TF_MADSbox_sf"/>
</dbReference>
<name>A0A6P6S9L3_COFAR</name>
<feature type="domain" description="Reverse transcriptase" evidence="22">
    <location>
        <begin position="654"/>
        <end position="833"/>
    </location>
</feature>
<feature type="coiled-coil region" evidence="20">
    <location>
        <begin position="93"/>
        <end position="120"/>
    </location>
</feature>
<evidence type="ECO:0000256" key="11">
    <source>
        <dbReference type="ARBA" id="ARBA00022908"/>
    </source>
</evidence>
<evidence type="ECO:0000256" key="8">
    <source>
        <dbReference type="ARBA" id="ARBA00022759"/>
    </source>
</evidence>
<dbReference type="InterPro" id="IPR000477">
    <property type="entry name" value="RT_dom"/>
</dbReference>
<evidence type="ECO:0008006" key="26">
    <source>
        <dbReference type="Google" id="ProtNLM"/>
    </source>
</evidence>
<dbReference type="Pfam" id="PF00078">
    <property type="entry name" value="RVT_1"/>
    <property type="match status" value="1"/>
</dbReference>
<dbReference type="Gene3D" id="3.40.1810.10">
    <property type="entry name" value="Transcription factor, MADS-box"/>
    <property type="match status" value="1"/>
</dbReference>
<dbReference type="AlphaFoldDB" id="A0A6P6S9L3"/>
<keyword evidence="10" id="KW-0460">Magnesium</keyword>
<dbReference type="InterPro" id="IPR050951">
    <property type="entry name" value="Retrovirus_Pol_polyprotein"/>
</dbReference>
<dbReference type="InterPro" id="IPR043502">
    <property type="entry name" value="DNA/RNA_pol_sf"/>
</dbReference>
<dbReference type="Gene3D" id="3.10.20.370">
    <property type="match status" value="1"/>
</dbReference>
<evidence type="ECO:0000256" key="17">
    <source>
        <dbReference type="ARBA" id="ARBA00023172"/>
    </source>
</evidence>
<evidence type="ECO:0000256" key="7">
    <source>
        <dbReference type="ARBA" id="ARBA00022750"/>
    </source>
</evidence>
<dbReference type="CDD" id="cd09274">
    <property type="entry name" value="RNase_HI_RT_Ty3"/>
    <property type="match status" value="1"/>
</dbReference>
<dbReference type="InterPro" id="IPR036397">
    <property type="entry name" value="RNaseH_sf"/>
</dbReference>
<dbReference type="Gene3D" id="2.40.50.40">
    <property type="match status" value="1"/>
</dbReference>
<dbReference type="SUPFAM" id="SSF54160">
    <property type="entry name" value="Chromo domain-like"/>
    <property type="match status" value="1"/>
</dbReference>
<keyword evidence="7" id="KW-0064">Aspartyl protease</keyword>
<dbReference type="Proteomes" id="UP001652660">
    <property type="component" value="Chromosome 1e"/>
</dbReference>
<dbReference type="InterPro" id="IPR041588">
    <property type="entry name" value="Integrase_H2C2"/>
</dbReference>
<keyword evidence="12" id="KW-0695">RNA-directed DNA polymerase</keyword>
<keyword evidence="16" id="KW-0804">Transcription</keyword>
<dbReference type="Pfam" id="PF17919">
    <property type="entry name" value="RT_RNaseH_2"/>
    <property type="match status" value="1"/>
</dbReference>
<proteinExistence type="predicted"/>
<keyword evidence="15" id="KW-0238">DNA-binding</keyword>
<comment type="subcellular location">
    <subcellularLocation>
        <location evidence="1">Nucleus</location>
    </subcellularLocation>
</comment>
<evidence type="ECO:0000313" key="25">
    <source>
        <dbReference type="RefSeq" id="XP_027062825.2"/>
    </source>
</evidence>
<dbReference type="SMART" id="SM00432">
    <property type="entry name" value="MADS"/>
    <property type="match status" value="1"/>
</dbReference>
<dbReference type="Pfam" id="PF00385">
    <property type="entry name" value="Chromo"/>
    <property type="match status" value="1"/>
</dbReference>
<dbReference type="GO" id="GO:0005634">
    <property type="term" value="C:nucleus"/>
    <property type="evidence" value="ECO:0007669"/>
    <property type="project" value="UniProtKB-SubCell"/>
</dbReference>
<dbReference type="Gene3D" id="3.30.420.10">
    <property type="entry name" value="Ribonuclease H-like superfamily/Ribonuclease H"/>
    <property type="match status" value="1"/>
</dbReference>
<reference evidence="24" key="1">
    <citation type="journal article" date="2025" name="Foods">
        <title>Unveiling the Microbial Signatures of Arabica Coffee Cherries: Insights into Ripeness Specific Diversity, Functional Traits, and Implications for Quality and Safety.</title>
        <authorList>
            <consortium name="RefSeq"/>
            <person name="Tenea G.N."/>
            <person name="Cifuentes V."/>
            <person name="Reyes P."/>
            <person name="Cevallos-Vallejos M."/>
        </authorList>
    </citation>
    <scope>NUCLEOTIDE SEQUENCE [LARGE SCALE GENOMIC DNA]</scope>
</reference>
<keyword evidence="19" id="KW-0511">Multifunctional enzyme</keyword>
<keyword evidence="8" id="KW-0255">Endonuclease</keyword>
<keyword evidence="13" id="KW-0239">DNA-directed DNA polymerase</keyword>
<keyword evidence="11" id="KW-0229">DNA integration</keyword>
<dbReference type="RefSeq" id="XP_027062825.2">
    <property type="nucleotide sequence ID" value="XM_027207024.2"/>
</dbReference>
<evidence type="ECO:0000256" key="2">
    <source>
        <dbReference type="ARBA" id="ARBA00022670"/>
    </source>
</evidence>
<dbReference type="PROSITE" id="PS50066">
    <property type="entry name" value="MADS_BOX_2"/>
    <property type="match status" value="1"/>
</dbReference>
<dbReference type="InterPro" id="IPR041577">
    <property type="entry name" value="RT_RNaseH_2"/>
</dbReference>
<dbReference type="SUPFAM" id="SSF55455">
    <property type="entry name" value="SRF-like"/>
    <property type="match status" value="1"/>
</dbReference>
<dbReference type="Pfam" id="PF00319">
    <property type="entry name" value="SRF-TF"/>
    <property type="match status" value="1"/>
</dbReference>
<evidence type="ECO:0000259" key="21">
    <source>
        <dbReference type="PROSITE" id="PS50066"/>
    </source>
</evidence>
<reference evidence="25" key="2">
    <citation type="submission" date="2025-08" db="UniProtKB">
        <authorList>
            <consortium name="RefSeq"/>
        </authorList>
    </citation>
    <scope>IDENTIFICATION</scope>
    <source>
        <tissue evidence="25">Leaves</tissue>
    </source>
</reference>
<keyword evidence="18" id="KW-0539">Nucleus</keyword>
<evidence type="ECO:0000256" key="15">
    <source>
        <dbReference type="ARBA" id="ARBA00023125"/>
    </source>
</evidence>
<organism evidence="24 25">
    <name type="scientific">Coffea arabica</name>
    <name type="common">Arabian coffee</name>
    <dbReference type="NCBI Taxonomy" id="13443"/>
    <lineage>
        <taxon>Eukaryota</taxon>
        <taxon>Viridiplantae</taxon>
        <taxon>Streptophyta</taxon>
        <taxon>Embryophyta</taxon>
        <taxon>Tracheophyta</taxon>
        <taxon>Spermatophyta</taxon>
        <taxon>Magnoliopsida</taxon>
        <taxon>eudicotyledons</taxon>
        <taxon>Gunneridae</taxon>
        <taxon>Pentapetalae</taxon>
        <taxon>asterids</taxon>
        <taxon>lamiids</taxon>
        <taxon>Gentianales</taxon>
        <taxon>Rubiaceae</taxon>
        <taxon>Ixoroideae</taxon>
        <taxon>Gardenieae complex</taxon>
        <taxon>Bertiereae - Coffeeae clade</taxon>
        <taxon>Coffeeae</taxon>
        <taxon>Coffea</taxon>
    </lineage>
</organism>
<sequence length="1539" mass="175596">MAKKLTRGHQKVPIVEMEKNNNLHVTFSKRRNGLFMKANELCTLTGAEVALLVFSPGKRAYSFGHSSFESVIDKFVGNKPSPSVHGGTNQHVANHHGDNIDELNNKIIDLKTQLKANKKREEVLGQMIKEGQHKNWWQAPIGEMNLEQLLMMKKALEELKKKVQDELNSLAESTNPPIPNHYTWYQSFKKDRGVVQWEEFASELCRRFGDIGGDDVVEEFNKLYQDSSLLAYQEKFEELRAAVMVKLPLLSESYYVSSFLSGLKEEIKAAVKMHMPQTLQAAFEKARWQEQYLSIILKQNKTPVKVSPPISSSSRQTHLNDLSHKKPAAQVFENNIKKDSPQGYKRISPTEFQYRKDHNLCFRCGERFSPGHICKNRGIHLVLADEEGLLDTEVNEEEGEIIEYQGNKSGRDVAFSLHSVSGHMSSNTIKMLGHFKGHDLSVLLDGGSTNCFIKPAIAQLHPDCVQNHKPFKVRIADGKELTCNQWIPNMKWDMQGHNFTQNVYVLDLEPYDLILGVDWMKHYSPMTFDFKELTLSFDKEGETVLLQGDAHTAKVRMRQGTAAQKYIRNKIRTSLQHSCMIRVQHSQVTPVPKSITQLLDQYQDIFTEPTSLPPVRELDHQIPLMPDAKPFKINPYRYPHMQKSEIERQVKDLLQSGIIQPSHSPFASPALLVKKKDGSWRLCIDYRQLNNLTIKDKFPIPIIDDLLDELHNARIFSKLDLRSGYHQIRMTPSDVPKTAFRTHSGLYEYLVMPFGLTNAPATFQALMNSIFEPFIRKFVLVFFDDILVYSPDLNSHLKHLSLVLKTLRTHFLYAKMSKCSFGQDKIEYLGHVVTAEGVSADPTKVEAMLSWPVPGNIKALRGFLGLTGYYRRFVKGYGKIAKPLTELLKKDSFVWNEAATSAFEQLKVAMTQAPVLALPNFSLPFVLETDASQTAMGAVLMQQGRPLAFMSQVLGTKNQSLSIYEKELLSLITAVGKWRHYLLGSHFIIRTDHESLKYLLEQKITTSLQQKWLAKLMGLDYEIQYKKGKDNIVADALSRRQGGTTGRSKQEGDKEIHSISAIKPLWLSKVSKSYSGDDKIKEILTALAIEGSSTPDYSYLQGIIRYKGRVYIGVTTDLRKQLVSCMHDSAIGGHSGIQGTYQRLKSYFFWPGMKKEVEAYVQACDICKRSKNEQVSYPGLLQPLTIPEQAWQHISMDFIEGLPKSLGHEVIMVVVDRFTKYAHFISMGSHFTAKSVALVFFEQIYKLHGLPVDIVSDRDKVFTSLFWQELFHQVGTTLSFSSSYHPQSDGQTERVNRCLETYLRAMCLQQSGHWKRCLPAAEWWYNTNFHSSLQMTPFQALYGYKPTQLCLQPDNTQVAAVEDWLSERVNWNSLLKENLLHAQNRMKQFADRHRTDRAFAEGDWVYLKLQPYRQTTVAVRKNLKLAAKYYGPYQIEKKVGAVAYKLKLPPGATIHPVFHVSLLKPSTKGAPASTILPQPNEEGSFAIIPSSILDRRWTDRGGHKVEQILVQWKDLQKEDATWEDLSVIRSQFPDFNPRD</sequence>
<keyword evidence="6" id="KW-0479">Metal-binding</keyword>
<evidence type="ECO:0000256" key="6">
    <source>
        <dbReference type="ARBA" id="ARBA00022723"/>
    </source>
</evidence>
<dbReference type="InterPro" id="IPR012337">
    <property type="entry name" value="RNaseH-like_sf"/>
</dbReference>
<dbReference type="PROSITE" id="PS50878">
    <property type="entry name" value="RT_POL"/>
    <property type="match status" value="1"/>
</dbReference>
<keyword evidence="2" id="KW-0645">Protease</keyword>
<evidence type="ECO:0000256" key="18">
    <source>
        <dbReference type="ARBA" id="ARBA00023242"/>
    </source>
</evidence>
<evidence type="ECO:0000256" key="4">
    <source>
        <dbReference type="ARBA" id="ARBA00022695"/>
    </source>
</evidence>
<evidence type="ECO:0000256" key="9">
    <source>
        <dbReference type="ARBA" id="ARBA00022801"/>
    </source>
</evidence>
<keyword evidence="4" id="KW-0548">Nucleotidyltransferase</keyword>
<dbReference type="CDD" id="cd01647">
    <property type="entry name" value="RT_LTR"/>
    <property type="match status" value="1"/>
</dbReference>
<dbReference type="SUPFAM" id="SSF50630">
    <property type="entry name" value="Acid proteases"/>
    <property type="match status" value="1"/>
</dbReference>
<dbReference type="SUPFAM" id="SSF53098">
    <property type="entry name" value="Ribonuclease H-like"/>
    <property type="match status" value="1"/>
</dbReference>
<dbReference type="InterPro" id="IPR002100">
    <property type="entry name" value="TF_MADSbox"/>
</dbReference>
<dbReference type="Gene3D" id="2.40.70.10">
    <property type="entry name" value="Acid Proteases"/>
    <property type="match status" value="1"/>
</dbReference>
<dbReference type="InterPro" id="IPR043128">
    <property type="entry name" value="Rev_trsase/Diguanyl_cyclase"/>
</dbReference>
<dbReference type="OrthoDB" id="1898716at2759"/>
<keyword evidence="3" id="KW-0808">Transferase</keyword>
<dbReference type="Gene3D" id="6.10.140.920">
    <property type="match status" value="1"/>
</dbReference>
<dbReference type="Pfam" id="PF08284">
    <property type="entry name" value="RVP_2"/>
    <property type="match status" value="1"/>
</dbReference>
<evidence type="ECO:0000259" key="23">
    <source>
        <dbReference type="PROSITE" id="PS50994"/>
    </source>
</evidence>
<dbReference type="GeneID" id="113689220"/>
<keyword evidence="14" id="KW-0805">Transcription regulation</keyword>
<evidence type="ECO:0000256" key="10">
    <source>
        <dbReference type="ARBA" id="ARBA00022842"/>
    </source>
</evidence>
<evidence type="ECO:0000256" key="13">
    <source>
        <dbReference type="ARBA" id="ARBA00022932"/>
    </source>
</evidence>
<evidence type="ECO:0000256" key="1">
    <source>
        <dbReference type="ARBA" id="ARBA00004123"/>
    </source>
</evidence>
<evidence type="ECO:0000256" key="12">
    <source>
        <dbReference type="ARBA" id="ARBA00022918"/>
    </source>
</evidence>
<dbReference type="Pfam" id="PF00665">
    <property type="entry name" value="rve"/>
    <property type="match status" value="1"/>
</dbReference>
<keyword evidence="5" id="KW-0540">Nuclease</keyword>
<feature type="coiled-coil region" evidence="20">
    <location>
        <begin position="146"/>
        <end position="173"/>
    </location>
</feature>
<evidence type="ECO:0000256" key="16">
    <source>
        <dbReference type="ARBA" id="ARBA00023163"/>
    </source>
</evidence>
<feature type="domain" description="MADS-box" evidence="21">
    <location>
        <begin position="7"/>
        <end position="67"/>
    </location>
</feature>
<protein>
    <recommendedName>
        <fullName evidence="26">Reverse transcriptase</fullName>
    </recommendedName>
</protein>
<keyword evidence="17" id="KW-0233">DNA recombination</keyword>